<dbReference type="RefSeq" id="WP_188661325.1">
    <property type="nucleotide sequence ID" value="NZ_BMIH01000010.1"/>
</dbReference>
<comment type="caution">
    <text evidence="1">The sequence shown here is derived from an EMBL/GenBank/DDBJ whole genome shotgun (WGS) entry which is preliminary data.</text>
</comment>
<sequence length="94" mass="10744">MAHFDIEAVRAEVRAMDFVRGTPADIAEWRMANEDSRHNHVIENMIPTPNEDAFWEMMLEEAVSPPLVTQILLRLLDHPDADRSLPITPMTAHV</sequence>
<accession>A0A916TFS5</accession>
<reference evidence="1" key="2">
    <citation type="submission" date="2020-09" db="EMBL/GenBank/DDBJ databases">
        <authorList>
            <person name="Sun Q."/>
            <person name="Zhou Y."/>
        </authorList>
    </citation>
    <scope>NUCLEOTIDE SEQUENCE</scope>
    <source>
        <strain evidence="1">CGMCC 1.15330</strain>
    </source>
</reference>
<name>A0A916TFS5_9SPHN</name>
<dbReference type="AlphaFoldDB" id="A0A916TFS5"/>
<protein>
    <submittedName>
        <fullName evidence="1">Uncharacterized protein</fullName>
    </submittedName>
</protein>
<organism evidence="1 2">
    <name type="scientific">Sphingomonas metalli</name>
    <dbReference type="NCBI Taxonomy" id="1779358"/>
    <lineage>
        <taxon>Bacteria</taxon>
        <taxon>Pseudomonadati</taxon>
        <taxon>Pseudomonadota</taxon>
        <taxon>Alphaproteobacteria</taxon>
        <taxon>Sphingomonadales</taxon>
        <taxon>Sphingomonadaceae</taxon>
        <taxon>Sphingomonas</taxon>
    </lineage>
</organism>
<reference evidence="1" key="1">
    <citation type="journal article" date="2014" name="Int. J. Syst. Evol. Microbiol.">
        <title>Complete genome sequence of Corynebacterium casei LMG S-19264T (=DSM 44701T), isolated from a smear-ripened cheese.</title>
        <authorList>
            <consortium name="US DOE Joint Genome Institute (JGI-PGF)"/>
            <person name="Walter F."/>
            <person name="Albersmeier A."/>
            <person name="Kalinowski J."/>
            <person name="Ruckert C."/>
        </authorList>
    </citation>
    <scope>NUCLEOTIDE SEQUENCE</scope>
    <source>
        <strain evidence="1">CGMCC 1.15330</strain>
    </source>
</reference>
<evidence type="ECO:0000313" key="1">
    <source>
        <dbReference type="EMBL" id="GGB43623.1"/>
    </source>
</evidence>
<proteinExistence type="predicted"/>
<gene>
    <name evidence="1" type="ORF">GCM10011380_36330</name>
</gene>
<keyword evidence="2" id="KW-1185">Reference proteome</keyword>
<dbReference type="EMBL" id="BMIH01000010">
    <property type="protein sequence ID" value="GGB43623.1"/>
    <property type="molecule type" value="Genomic_DNA"/>
</dbReference>
<dbReference type="Proteomes" id="UP000623067">
    <property type="component" value="Unassembled WGS sequence"/>
</dbReference>
<evidence type="ECO:0000313" key="2">
    <source>
        <dbReference type="Proteomes" id="UP000623067"/>
    </source>
</evidence>